<dbReference type="OrthoDB" id="8094861at2"/>
<accession>A0A380WMX9</accession>
<evidence type="ECO:0000313" key="1">
    <source>
        <dbReference type="EMBL" id="SUU90363.1"/>
    </source>
</evidence>
<sequence length="141" mass="15485">MSEPAAGNSVFVGCYVRVLSLPADVFRYGSDEEALRKTAIGRICRIVKPYEGTSDDGLRISTGEFRAHYAILSRYGIEGYSLYLGPGDMQIVAPTEEMLLLYSDDIWQLVARYGETQHTPTYDKLVAAFGLVEPSYSSAAG</sequence>
<organism evidence="1 2">
    <name type="scientific">Aminobacter aminovorans</name>
    <name type="common">Chelatobacter heintzii</name>
    <dbReference type="NCBI Taxonomy" id="83263"/>
    <lineage>
        <taxon>Bacteria</taxon>
        <taxon>Pseudomonadati</taxon>
        <taxon>Pseudomonadota</taxon>
        <taxon>Alphaproteobacteria</taxon>
        <taxon>Hyphomicrobiales</taxon>
        <taxon>Phyllobacteriaceae</taxon>
        <taxon>Aminobacter</taxon>
    </lineage>
</organism>
<dbReference type="AlphaFoldDB" id="A0A380WMX9"/>
<name>A0A380WMX9_AMIAI</name>
<gene>
    <name evidence="1" type="ORF">NCTC10684_03617</name>
</gene>
<proteinExistence type="predicted"/>
<dbReference type="RefSeq" id="WP_115732369.1">
    <property type="nucleotide sequence ID" value="NZ_BAAAVY010000002.1"/>
</dbReference>
<dbReference type="Proteomes" id="UP000254701">
    <property type="component" value="Unassembled WGS sequence"/>
</dbReference>
<protein>
    <submittedName>
        <fullName evidence="1">Uncharacterized protein</fullName>
    </submittedName>
</protein>
<evidence type="ECO:0000313" key="2">
    <source>
        <dbReference type="Proteomes" id="UP000254701"/>
    </source>
</evidence>
<dbReference type="EMBL" id="UFSM01000001">
    <property type="protein sequence ID" value="SUU90363.1"/>
    <property type="molecule type" value="Genomic_DNA"/>
</dbReference>
<reference evidence="1 2" key="1">
    <citation type="submission" date="2018-06" db="EMBL/GenBank/DDBJ databases">
        <authorList>
            <consortium name="Pathogen Informatics"/>
            <person name="Doyle S."/>
        </authorList>
    </citation>
    <scope>NUCLEOTIDE SEQUENCE [LARGE SCALE GENOMIC DNA]</scope>
    <source>
        <strain evidence="1 2">NCTC10684</strain>
    </source>
</reference>